<dbReference type="KEGG" id="bgh:BDBG_07022"/>
<dbReference type="AlphaFoldDB" id="A0A179UWS5"/>
<dbReference type="Pfam" id="PF01185">
    <property type="entry name" value="Hydrophobin"/>
    <property type="match status" value="1"/>
</dbReference>
<dbReference type="OrthoDB" id="4225815at2759"/>
<dbReference type="SMART" id="SM00075">
    <property type="entry name" value="HYDRO"/>
    <property type="match status" value="1"/>
</dbReference>
<evidence type="ECO:0000256" key="2">
    <source>
        <dbReference type="RuleBase" id="RU365009"/>
    </source>
</evidence>
<keyword evidence="2" id="KW-0964">Secreted</keyword>
<keyword evidence="1 2" id="KW-1015">Disulfide bond</keyword>
<proteinExistence type="inferred from homology"/>
<gene>
    <name evidence="3" type="ORF">BDBG_07022</name>
</gene>
<evidence type="ECO:0000313" key="3">
    <source>
        <dbReference type="EMBL" id="OAT11568.1"/>
    </source>
</evidence>
<organism evidence="3 4">
    <name type="scientific">Blastomyces gilchristii (strain SLH14081)</name>
    <name type="common">Blastomyces dermatitidis</name>
    <dbReference type="NCBI Taxonomy" id="559298"/>
    <lineage>
        <taxon>Eukaryota</taxon>
        <taxon>Fungi</taxon>
        <taxon>Dikarya</taxon>
        <taxon>Ascomycota</taxon>
        <taxon>Pezizomycotina</taxon>
        <taxon>Eurotiomycetes</taxon>
        <taxon>Eurotiomycetidae</taxon>
        <taxon>Onygenales</taxon>
        <taxon>Ajellomycetaceae</taxon>
        <taxon>Blastomyces</taxon>
    </lineage>
</organism>
<dbReference type="STRING" id="559298.A0A179UWS5"/>
<feature type="chain" id="PRO_5013984986" description="Hydrophobin" evidence="2">
    <location>
        <begin position="20"/>
        <end position="128"/>
    </location>
</feature>
<accession>A0A179UWS5</accession>
<dbReference type="Proteomes" id="UP000002038">
    <property type="component" value="Unassembled WGS sequence"/>
</dbReference>
<name>A0A179UWS5_BLAGS</name>
<feature type="signal peptide" evidence="2">
    <location>
        <begin position="1"/>
        <end position="19"/>
    </location>
</feature>
<protein>
    <recommendedName>
        <fullName evidence="2">Hydrophobin</fullName>
    </recommendedName>
</protein>
<comment type="subcellular location">
    <subcellularLocation>
        <location evidence="2">Secreted</location>
        <location evidence="2">Cell wall</location>
    </subcellularLocation>
</comment>
<evidence type="ECO:0000313" key="4">
    <source>
        <dbReference type="Proteomes" id="UP000002038"/>
    </source>
</evidence>
<dbReference type="GO" id="GO:0009277">
    <property type="term" value="C:fungal-type cell wall"/>
    <property type="evidence" value="ECO:0007669"/>
    <property type="project" value="InterPro"/>
</dbReference>
<dbReference type="VEuPathDB" id="FungiDB:BDBG_07022"/>
<dbReference type="CDD" id="cd23507">
    <property type="entry name" value="hydrophobin_I"/>
    <property type="match status" value="1"/>
</dbReference>
<keyword evidence="2" id="KW-0732">Signal</keyword>
<dbReference type="RefSeq" id="XP_031579927.1">
    <property type="nucleotide sequence ID" value="XM_031722904.1"/>
</dbReference>
<dbReference type="GO" id="GO:0005199">
    <property type="term" value="F:structural constituent of cell wall"/>
    <property type="evidence" value="ECO:0007669"/>
    <property type="project" value="InterPro"/>
</dbReference>
<dbReference type="EMBL" id="GG657464">
    <property type="protein sequence ID" value="OAT11568.1"/>
    <property type="molecule type" value="Genomic_DNA"/>
</dbReference>
<dbReference type="GeneID" id="8502754"/>
<keyword evidence="4" id="KW-1185">Reference proteome</keyword>
<keyword evidence="2" id="KW-0134">Cell wall</keyword>
<comment type="similarity">
    <text evidence="2">Belongs to the fungal hydrophobin family.</text>
</comment>
<evidence type="ECO:0000256" key="1">
    <source>
        <dbReference type="ARBA" id="ARBA00023157"/>
    </source>
</evidence>
<dbReference type="InterPro" id="IPR001338">
    <property type="entry name" value="Class_I_Hydrophobin"/>
</dbReference>
<sequence>MQLQLFLSAFAFISTVVNAVALPPHSGSEVGSPLAVRSGGTSGCNSVPQCCQSHKSSDDKTVIQGLKIFGLDKEAKNAKGGVATQCKPITGVLNLDLLNGCKSNAVCCSDNKMNGLIFLGCVPITLNV</sequence>
<reference evidence="4" key="1">
    <citation type="journal article" date="2015" name="PLoS Genet.">
        <title>The dynamic genome and transcriptome of the human fungal pathogen Blastomyces and close relative Emmonsia.</title>
        <authorList>
            <person name="Munoz J.F."/>
            <person name="Gauthier G.M."/>
            <person name="Desjardins C.A."/>
            <person name="Gallo J.E."/>
            <person name="Holder J."/>
            <person name="Sullivan T.D."/>
            <person name="Marty A.J."/>
            <person name="Carmen J.C."/>
            <person name="Chen Z."/>
            <person name="Ding L."/>
            <person name="Gujja S."/>
            <person name="Magrini V."/>
            <person name="Misas E."/>
            <person name="Mitreva M."/>
            <person name="Priest M."/>
            <person name="Saif S."/>
            <person name="Whiston E.A."/>
            <person name="Young S."/>
            <person name="Zeng Q."/>
            <person name="Goldman W.E."/>
            <person name="Mardis E.R."/>
            <person name="Taylor J.W."/>
            <person name="McEwen J.G."/>
            <person name="Clay O.K."/>
            <person name="Klein B.S."/>
            <person name="Cuomo C.A."/>
        </authorList>
    </citation>
    <scope>NUCLEOTIDE SEQUENCE [LARGE SCALE GENOMIC DNA]</scope>
    <source>
        <strain evidence="4">SLH14081</strain>
    </source>
</reference>